<protein>
    <submittedName>
        <fullName evidence="1">Uncharacterized protein</fullName>
    </submittedName>
</protein>
<organism evidence="1 2">
    <name type="scientific">Streblomastix strix</name>
    <dbReference type="NCBI Taxonomy" id="222440"/>
    <lineage>
        <taxon>Eukaryota</taxon>
        <taxon>Metamonada</taxon>
        <taxon>Preaxostyla</taxon>
        <taxon>Oxymonadida</taxon>
        <taxon>Streblomastigidae</taxon>
        <taxon>Streblomastix</taxon>
    </lineage>
</organism>
<sequence length="291" mass="33948">MDAAVFITCQLKKIKNQIQNRVRLLEDLFFVLRRIPLCTLTSLDLPSIFQCLNQVYGDDENQDQLVEDRIQRIVALILRRRFRVDDNKFKNVNGAFLQSGILEKMKNTFITTDDVEKKKILAILISEWYGIKRGNDTTFLPVLNQLLNIVKNEKQREKQNQQANSCKRDFYVSSFDKSYNSMDLEQQRKLIDDNYDSDEPDDEDYYSPMESVIRSLYCLSTSEFGIKYILHSRNVGQLTFNFFQHPSPVILNAVMGIMGSLCDVDHVDHTFVHQLTDGDENEDVYEDKESI</sequence>
<proteinExistence type="predicted"/>
<evidence type="ECO:0000313" key="1">
    <source>
        <dbReference type="EMBL" id="KAA6378654.1"/>
    </source>
</evidence>
<dbReference type="EMBL" id="SNRW01009005">
    <property type="protein sequence ID" value="KAA6378654.1"/>
    <property type="molecule type" value="Genomic_DNA"/>
</dbReference>
<dbReference type="Proteomes" id="UP000324800">
    <property type="component" value="Unassembled WGS sequence"/>
</dbReference>
<evidence type="ECO:0000313" key="2">
    <source>
        <dbReference type="Proteomes" id="UP000324800"/>
    </source>
</evidence>
<comment type="caution">
    <text evidence="1">The sequence shown here is derived from an EMBL/GenBank/DDBJ whole genome shotgun (WGS) entry which is preliminary data.</text>
</comment>
<dbReference type="AlphaFoldDB" id="A0A5J4V7Y6"/>
<accession>A0A5J4V7Y6</accession>
<reference evidence="1 2" key="1">
    <citation type="submission" date="2019-03" db="EMBL/GenBank/DDBJ databases">
        <title>Single cell metagenomics reveals metabolic interactions within the superorganism composed of flagellate Streblomastix strix and complex community of Bacteroidetes bacteria on its surface.</title>
        <authorList>
            <person name="Treitli S.C."/>
            <person name="Kolisko M."/>
            <person name="Husnik F."/>
            <person name="Keeling P."/>
            <person name="Hampl V."/>
        </authorList>
    </citation>
    <scope>NUCLEOTIDE SEQUENCE [LARGE SCALE GENOMIC DNA]</scope>
    <source>
        <strain evidence="1">ST1C</strain>
    </source>
</reference>
<name>A0A5J4V7Y6_9EUKA</name>
<gene>
    <name evidence="1" type="ORF">EZS28_025819</name>
</gene>